<proteinExistence type="predicted"/>
<comment type="caution">
    <text evidence="1">The sequence shown here is derived from an EMBL/GenBank/DDBJ whole genome shotgun (WGS) entry which is preliminary data.</text>
</comment>
<evidence type="ECO:0000313" key="2">
    <source>
        <dbReference type="Proteomes" id="UP001603978"/>
    </source>
</evidence>
<accession>A0ABW7ATE7</accession>
<gene>
    <name evidence="1" type="ORF">ACFLIM_44940</name>
</gene>
<dbReference type="SUPFAM" id="SSF52833">
    <property type="entry name" value="Thioredoxin-like"/>
    <property type="match status" value="1"/>
</dbReference>
<dbReference type="Gene3D" id="3.40.30.10">
    <property type="entry name" value="Glutaredoxin"/>
    <property type="match status" value="1"/>
</dbReference>
<dbReference type="EMBL" id="JBICRM010000047">
    <property type="protein sequence ID" value="MFG1710339.1"/>
    <property type="molecule type" value="Genomic_DNA"/>
</dbReference>
<sequence length="163" mass="17339">MEPITAAVIILFVLFALLLAAGAGLYRRVKELELAAYSGVGVKLAQESLSIGRPGVTTIVAKINRRCPVCEEVVAAIAKLAPDLPDSVSFTVVSDDPAFDKKLPESVQLIKDPEIWRSISVPFTPALLVVDEQGVIVYTTPAGSGDVVADIARRAIARKEVSL</sequence>
<protein>
    <submittedName>
        <fullName evidence="1">TlpA family protein disulfide reductase</fullName>
    </submittedName>
</protein>
<dbReference type="RefSeq" id="WP_393176017.1">
    <property type="nucleotide sequence ID" value="NZ_JBICRM010000047.1"/>
</dbReference>
<evidence type="ECO:0000313" key="1">
    <source>
        <dbReference type="EMBL" id="MFG1710339.1"/>
    </source>
</evidence>
<name>A0ABW7ATE7_9ACTN</name>
<dbReference type="InterPro" id="IPR036249">
    <property type="entry name" value="Thioredoxin-like_sf"/>
</dbReference>
<reference evidence="1 2" key="1">
    <citation type="submission" date="2024-10" db="EMBL/GenBank/DDBJ databases">
        <authorList>
            <person name="Topkara A.R."/>
            <person name="Saygin H."/>
        </authorList>
    </citation>
    <scope>NUCLEOTIDE SEQUENCE [LARGE SCALE GENOMIC DNA]</scope>
    <source>
        <strain evidence="1 2">M3C6</strain>
    </source>
</reference>
<organism evidence="1 2">
    <name type="scientific">Nonomuraea marmarensis</name>
    <dbReference type="NCBI Taxonomy" id="3351344"/>
    <lineage>
        <taxon>Bacteria</taxon>
        <taxon>Bacillati</taxon>
        <taxon>Actinomycetota</taxon>
        <taxon>Actinomycetes</taxon>
        <taxon>Streptosporangiales</taxon>
        <taxon>Streptosporangiaceae</taxon>
        <taxon>Nonomuraea</taxon>
    </lineage>
</organism>
<keyword evidence="2" id="KW-1185">Reference proteome</keyword>
<dbReference type="Proteomes" id="UP001603978">
    <property type="component" value="Unassembled WGS sequence"/>
</dbReference>